<dbReference type="KEGG" id="rpc:RPC_0652"/>
<feature type="domain" description="Type IV secretion system coupling protein TraD DNA-binding" evidence="9">
    <location>
        <begin position="155"/>
        <end position="519"/>
    </location>
</feature>
<accession>Q21BL2</accession>
<name>Q21BL2_RHOPB</name>
<sequence>MTRHLRIITFVAAMSCFAFAAGSYQLGFEVWPLGVTVADGTTVPYRSAQVHACVSQRILGWFGDRNGEAYWLLCRQQLSQSRALDGFEIRFWTVFGSSIAALVALFGFALSLRLDSPALKIIRGARLHAGGPGLKAFARAAAVECRIHGEGVALVPAIPIGREREARHFLILGSVGGGKTQTMLNLIDGANARGDGILVLDTKGDMMGGLPAQGDPLLVAPHDRRSLVWDVAADCSIKQDARELAARFIPPSSDPMWSQAAQEIFVACIVHLQATRGQDWGWADLEAVVTADVDQLTVFAKDHNPNALRLLNQPDSKTTQSILTTFQTHMRIVSVLAEAWPDRSAERFSIRAWLHKPIPYRPLILQHDPGYPELSRIWIGSMLGLLASAVGSPTLSESRQRRVWLFLDEFPQLPPIKQFATFLELGRSKGVAVVIGAQDTAQIRAVYGQDQAKSWFGMTGTKIITRINASEAAEDISRLIGDQEVERSTQSATRTSGKTSVTESIQREIRRVVTASELASHLGPTKGGVRVLFIGLGEDVYELELPYLSLPKLREPIMPADWTQPSVARASKTDSGETIPEPSPPPSRLTKDLADKILKTRR</sequence>
<evidence type="ECO:0000256" key="1">
    <source>
        <dbReference type="ARBA" id="ARBA00004651"/>
    </source>
</evidence>
<evidence type="ECO:0000256" key="4">
    <source>
        <dbReference type="ARBA" id="ARBA00022989"/>
    </source>
</evidence>
<dbReference type="PANTHER" id="PTHR37937">
    <property type="entry name" value="CONJUGATIVE TRANSFER: DNA TRANSPORT"/>
    <property type="match status" value="1"/>
</dbReference>
<proteinExistence type="predicted"/>
<comment type="subcellular location">
    <subcellularLocation>
        <location evidence="1">Cell membrane</location>
        <topology evidence="1">Multi-pass membrane protein</topology>
    </subcellularLocation>
</comment>
<feature type="transmembrane region" description="Helical" evidence="7">
    <location>
        <begin position="89"/>
        <end position="112"/>
    </location>
</feature>
<dbReference type="InterPro" id="IPR051539">
    <property type="entry name" value="T4SS-coupling_protein"/>
</dbReference>
<dbReference type="AlphaFoldDB" id="Q21BL2"/>
<dbReference type="eggNOG" id="COG3505">
    <property type="taxonomic scope" value="Bacteria"/>
</dbReference>
<evidence type="ECO:0000256" key="8">
    <source>
        <dbReference type="SAM" id="SignalP"/>
    </source>
</evidence>
<dbReference type="SUPFAM" id="SSF52540">
    <property type="entry name" value="P-loop containing nucleoside triphosphate hydrolases"/>
    <property type="match status" value="1"/>
</dbReference>
<feature type="compositionally biased region" description="Polar residues" evidence="6">
    <location>
        <begin position="488"/>
        <end position="503"/>
    </location>
</feature>
<dbReference type="EMBL" id="CP000301">
    <property type="protein sequence ID" value="ABD86224.1"/>
    <property type="molecule type" value="Genomic_DNA"/>
</dbReference>
<dbReference type="CDD" id="cd01127">
    <property type="entry name" value="TrwB_TraG_TraD_VirD4"/>
    <property type="match status" value="1"/>
</dbReference>
<dbReference type="OrthoDB" id="102453at2"/>
<gene>
    <name evidence="10" type="ordered locus">RPC_0652</name>
</gene>
<feature type="compositionally biased region" description="Basic and acidic residues" evidence="6">
    <location>
        <begin position="589"/>
        <end position="602"/>
    </location>
</feature>
<dbReference type="HOGENOM" id="CLU_025256_0_0_5"/>
<feature type="region of interest" description="Disordered" evidence="6">
    <location>
        <begin position="562"/>
        <end position="602"/>
    </location>
</feature>
<dbReference type="InterPro" id="IPR027417">
    <property type="entry name" value="P-loop_NTPase"/>
</dbReference>
<feature type="signal peptide" evidence="8">
    <location>
        <begin position="1"/>
        <end position="20"/>
    </location>
</feature>
<dbReference type="Pfam" id="PF10412">
    <property type="entry name" value="TrwB_AAD_bind"/>
    <property type="match status" value="1"/>
</dbReference>
<dbReference type="RefSeq" id="WP_011471132.1">
    <property type="nucleotide sequence ID" value="NC_007925.1"/>
</dbReference>
<dbReference type="STRING" id="316056.RPC_0652"/>
<keyword evidence="5 7" id="KW-0472">Membrane</keyword>
<protein>
    <submittedName>
        <fullName evidence="10">Putative type IV secretory pathway VirD4 components</fullName>
    </submittedName>
</protein>
<evidence type="ECO:0000256" key="7">
    <source>
        <dbReference type="SAM" id="Phobius"/>
    </source>
</evidence>
<keyword evidence="4 7" id="KW-1133">Transmembrane helix</keyword>
<feature type="chain" id="PRO_5004199785" evidence="8">
    <location>
        <begin position="21"/>
        <end position="602"/>
    </location>
</feature>
<keyword evidence="3 7" id="KW-0812">Transmembrane</keyword>
<evidence type="ECO:0000313" key="10">
    <source>
        <dbReference type="EMBL" id="ABD86224.1"/>
    </source>
</evidence>
<dbReference type="InterPro" id="IPR019476">
    <property type="entry name" value="T4SS_TraD_DNA-bd"/>
</dbReference>
<dbReference type="PANTHER" id="PTHR37937:SF1">
    <property type="entry name" value="CONJUGATIVE TRANSFER: DNA TRANSPORT"/>
    <property type="match status" value="1"/>
</dbReference>
<dbReference type="GO" id="GO:0005886">
    <property type="term" value="C:plasma membrane"/>
    <property type="evidence" value="ECO:0007669"/>
    <property type="project" value="UniProtKB-SubCell"/>
</dbReference>
<evidence type="ECO:0000256" key="6">
    <source>
        <dbReference type="SAM" id="MobiDB-lite"/>
    </source>
</evidence>
<evidence type="ECO:0000256" key="5">
    <source>
        <dbReference type="ARBA" id="ARBA00023136"/>
    </source>
</evidence>
<dbReference type="Gene3D" id="3.40.50.300">
    <property type="entry name" value="P-loop containing nucleotide triphosphate hydrolases"/>
    <property type="match status" value="2"/>
</dbReference>
<evidence type="ECO:0000256" key="3">
    <source>
        <dbReference type="ARBA" id="ARBA00022692"/>
    </source>
</evidence>
<reference evidence="10" key="1">
    <citation type="submission" date="2006-03" db="EMBL/GenBank/DDBJ databases">
        <title>Complete sequence of Rhodopseudomonas palustris BisB18.</title>
        <authorList>
            <consortium name="US DOE Joint Genome Institute"/>
            <person name="Copeland A."/>
            <person name="Lucas S."/>
            <person name="Lapidus A."/>
            <person name="Barry K."/>
            <person name="Detter J.C."/>
            <person name="Glavina del Rio T."/>
            <person name="Hammon N."/>
            <person name="Israni S."/>
            <person name="Dalin E."/>
            <person name="Tice H."/>
            <person name="Pitluck S."/>
            <person name="Chain P."/>
            <person name="Malfatti S."/>
            <person name="Shin M."/>
            <person name="Vergez L."/>
            <person name="Schmutz J."/>
            <person name="Larimer F."/>
            <person name="Land M."/>
            <person name="Hauser L."/>
            <person name="Pelletier D.A."/>
            <person name="Kyrpides N."/>
            <person name="Anderson I."/>
            <person name="Oda Y."/>
            <person name="Harwood C.S."/>
            <person name="Richardson P."/>
        </authorList>
    </citation>
    <scope>NUCLEOTIDE SEQUENCE [LARGE SCALE GENOMIC DNA]</scope>
    <source>
        <strain evidence="10">BisB18</strain>
    </source>
</reference>
<evidence type="ECO:0000259" key="9">
    <source>
        <dbReference type="Pfam" id="PF10412"/>
    </source>
</evidence>
<keyword evidence="2" id="KW-1003">Cell membrane</keyword>
<feature type="region of interest" description="Disordered" evidence="6">
    <location>
        <begin position="484"/>
        <end position="503"/>
    </location>
</feature>
<evidence type="ECO:0000256" key="2">
    <source>
        <dbReference type="ARBA" id="ARBA00022475"/>
    </source>
</evidence>
<keyword evidence="8" id="KW-0732">Signal</keyword>
<organism evidence="10">
    <name type="scientific">Rhodopseudomonas palustris (strain BisB18)</name>
    <dbReference type="NCBI Taxonomy" id="316056"/>
    <lineage>
        <taxon>Bacteria</taxon>
        <taxon>Pseudomonadati</taxon>
        <taxon>Pseudomonadota</taxon>
        <taxon>Alphaproteobacteria</taxon>
        <taxon>Hyphomicrobiales</taxon>
        <taxon>Nitrobacteraceae</taxon>
        <taxon>Rhodopseudomonas</taxon>
    </lineage>
</organism>